<accession>A0ABW0KX41</accession>
<evidence type="ECO:0000313" key="7">
    <source>
        <dbReference type="EMBL" id="MFC5457780.1"/>
    </source>
</evidence>
<dbReference type="PANTHER" id="PTHR42693:SF33">
    <property type="entry name" value="ARYLSULFATASE"/>
    <property type="match status" value="1"/>
</dbReference>
<dbReference type="EMBL" id="JBHSMQ010000013">
    <property type="protein sequence ID" value="MFC5457780.1"/>
    <property type="molecule type" value="Genomic_DNA"/>
</dbReference>
<dbReference type="RefSeq" id="WP_377171460.1">
    <property type="nucleotide sequence ID" value="NZ_JBHSMQ010000013.1"/>
</dbReference>
<feature type="signal peptide" evidence="5">
    <location>
        <begin position="1"/>
        <end position="19"/>
    </location>
</feature>
<reference evidence="8" key="1">
    <citation type="journal article" date="2019" name="Int. J. Syst. Evol. Microbiol.">
        <title>The Global Catalogue of Microorganisms (GCM) 10K type strain sequencing project: providing services to taxonomists for standard genome sequencing and annotation.</title>
        <authorList>
            <consortium name="The Broad Institute Genomics Platform"/>
            <consortium name="The Broad Institute Genome Sequencing Center for Infectious Disease"/>
            <person name="Wu L."/>
            <person name="Ma J."/>
        </authorList>
    </citation>
    <scope>NUCLEOTIDE SEQUENCE [LARGE SCALE GENOMIC DNA]</scope>
    <source>
        <strain evidence="8">CGMCC 4.1469</strain>
    </source>
</reference>
<dbReference type="PANTHER" id="PTHR42693">
    <property type="entry name" value="ARYLSULFATASE FAMILY MEMBER"/>
    <property type="match status" value="1"/>
</dbReference>
<gene>
    <name evidence="7" type="ORF">ACFQDI_23125</name>
</gene>
<keyword evidence="8" id="KW-1185">Reference proteome</keyword>
<dbReference type="InterPro" id="IPR017850">
    <property type="entry name" value="Alkaline_phosphatase_core_sf"/>
</dbReference>
<protein>
    <submittedName>
        <fullName evidence="7">Sulfatase</fullName>
    </submittedName>
</protein>
<sequence>MKTLLLALLSLAFSMPCHAAGRPNIVVILADDLGYGDLGCYGHVKIKTPNLDRMAAEGARLTQFNCPAPFCAPTRAALMTGRYPFRCGMTQNPAPDGGPEADALHLPEKETTLAQVLKAAGYATAMVGKWHLGHKAGFLPTDRGFDEYYGIPYSNDMRPVQVLEGTQVIEYPVVQATLTRRYTERALGFIERSKDQPFLLYLAEAMPHKPLAASEAFYKKSEAGLYGDAVEELDWSVGQVLAKLKELGLDENTLVLFTSDNGAWFGGSSGGLRGMKSAQWEGGYRVPMIARWPGQIPAGQVRDQLAITMDLFATVLDVTGAKMPDDRALDGRSLMPVLKSAEAKPPHEYIFGHLNSKLGNVRDVRWKLHVLPATQIKLKPGADGKWLDPRAPDGVTILAPYEQYNLDAFPGLNTGDAAAKMQLFDLQNDPGEQHDVAAKHPEEVKRLMAVYEQMNKDVPVIHEVKRPPYKK</sequence>
<evidence type="ECO:0000256" key="4">
    <source>
        <dbReference type="ARBA" id="ARBA00022837"/>
    </source>
</evidence>
<evidence type="ECO:0000256" key="5">
    <source>
        <dbReference type="SAM" id="SignalP"/>
    </source>
</evidence>
<evidence type="ECO:0000313" key="8">
    <source>
        <dbReference type="Proteomes" id="UP001596052"/>
    </source>
</evidence>
<dbReference type="Proteomes" id="UP001596052">
    <property type="component" value="Unassembled WGS sequence"/>
</dbReference>
<feature type="chain" id="PRO_5046674621" evidence="5">
    <location>
        <begin position="20"/>
        <end position="471"/>
    </location>
</feature>
<keyword evidence="3" id="KW-0378">Hydrolase</keyword>
<keyword evidence="2" id="KW-0479">Metal-binding</keyword>
<comment type="similarity">
    <text evidence="1">Belongs to the sulfatase family.</text>
</comment>
<dbReference type="SUPFAM" id="SSF53649">
    <property type="entry name" value="Alkaline phosphatase-like"/>
    <property type="match status" value="1"/>
</dbReference>
<dbReference type="InterPro" id="IPR050738">
    <property type="entry name" value="Sulfatase"/>
</dbReference>
<proteinExistence type="inferred from homology"/>
<keyword evidence="5" id="KW-0732">Signal</keyword>
<evidence type="ECO:0000256" key="3">
    <source>
        <dbReference type="ARBA" id="ARBA00022801"/>
    </source>
</evidence>
<evidence type="ECO:0000256" key="2">
    <source>
        <dbReference type="ARBA" id="ARBA00022723"/>
    </source>
</evidence>
<dbReference type="CDD" id="cd16026">
    <property type="entry name" value="GALNS_like"/>
    <property type="match status" value="1"/>
</dbReference>
<comment type="caution">
    <text evidence="7">The sequence shown here is derived from an EMBL/GenBank/DDBJ whole genome shotgun (WGS) entry which is preliminary data.</text>
</comment>
<dbReference type="Gene3D" id="3.40.720.10">
    <property type="entry name" value="Alkaline Phosphatase, subunit A"/>
    <property type="match status" value="1"/>
</dbReference>
<evidence type="ECO:0000256" key="1">
    <source>
        <dbReference type="ARBA" id="ARBA00008779"/>
    </source>
</evidence>
<dbReference type="Pfam" id="PF00884">
    <property type="entry name" value="Sulfatase"/>
    <property type="match status" value="1"/>
</dbReference>
<name>A0ABW0KX41_9BACT</name>
<dbReference type="InterPro" id="IPR024607">
    <property type="entry name" value="Sulfatase_CS"/>
</dbReference>
<dbReference type="InterPro" id="IPR000917">
    <property type="entry name" value="Sulfatase_N"/>
</dbReference>
<feature type="domain" description="Sulfatase N-terminal" evidence="6">
    <location>
        <begin position="23"/>
        <end position="321"/>
    </location>
</feature>
<keyword evidence="4" id="KW-0106">Calcium</keyword>
<dbReference type="Gene3D" id="3.30.1120.10">
    <property type="match status" value="1"/>
</dbReference>
<dbReference type="PROSITE" id="PS00149">
    <property type="entry name" value="SULFATASE_2"/>
    <property type="match status" value="1"/>
</dbReference>
<organism evidence="7 8">
    <name type="scientific">Prosthecobacter fluviatilis</name>
    <dbReference type="NCBI Taxonomy" id="445931"/>
    <lineage>
        <taxon>Bacteria</taxon>
        <taxon>Pseudomonadati</taxon>
        <taxon>Verrucomicrobiota</taxon>
        <taxon>Verrucomicrobiia</taxon>
        <taxon>Verrucomicrobiales</taxon>
        <taxon>Verrucomicrobiaceae</taxon>
        <taxon>Prosthecobacter</taxon>
    </lineage>
</organism>
<evidence type="ECO:0000259" key="6">
    <source>
        <dbReference type="Pfam" id="PF00884"/>
    </source>
</evidence>